<dbReference type="AlphaFoldDB" id="A0AAE4BSF1"/>
<gene>
    <name evidence="1" type="ORF">HNQ88_001820</name>
</gene>
<accession>A0AAE4BSF1</accession>
<name>A0AAE4BSF1_9BACT</name>
<organism evidence="1 2">
    <name type="scientific">Aureibacter tunicatorum</name>
    <dbReference type="NCBI Taxonomy" id="866807"/>
    <lineage>
        <taxon>Bacteria</taxon>
        <taxon>Pseudomonadati</taxon>
        <taxon>Bacteroidota</taxon>
        <taxon>Cytophagia</taxon>
        <taxon>Cytophagales</taxon>
        <taxon>Persicobacteraceae</taxon>
        <taxon>Aureibacter</taxon>
    </lineage>
</organism>
<protein>
    <submittedName>
        <fullName evidence="1">Uncharacterized protein</fullName>
    </submittedName>
</protein>
<keyword evidence="2" id="KW-1185">Reference proteome</keyword>
<comment type="caution">
    <text evidence="1">The sequence shown here is derived from an EMBL/GenBank/DDBJ whole genome shotgun (WGS) entry which is preliminary data.</text>
</comment>
<evidence type="ECO:0000313" key="2">
    <source>
        <dbReference type="Proteomes" id="UP001185092"/>
    </source>
</evidence>
<reference evidence="1" key="1">
    <citation type="submission" date="2023-07" db="EMBL/GenBank/DDBJ databases">
        <title>Genomic Encyclopedia of Type Strains, Phase IV (KMG-IV): sequencing the most valuable type-strain genomes for metagenomic binning, comparative biology and taxonomic classification.</title>
        <authorList>
            <person name="Goeker M."/>
        </authorList>
    </citation>
    <scope>NUCLEOTIDE SEQUENCE</scope>
    <source>
        <strain evidence="1">DSM 26174</strain>
    </source>
</reference>
<evidence type="ECO:0000313" key="1">
    <source>
        <dbReference type="EMBL" id="MDR6238783.1"/>
    </source>
</evidence>
<dbReference type="Proteomes" id="UP001185092">
    <property type="component" value="Unassembled WGS sequence"/>
</dbReference>
<proteinExistence type="predicted"/>
<sequence>MRLQRFEDENKEIEISTDCWRLYTFTWIICNDSLFMVSMNNCSDGYPVAMNTIEGFKDNRVFADWYRGKLFVCEKDGLLTGENLFEIEISH</sequence>
<dbReference type="RefSeq" id="WP_309938291.1">
    <property type="nucleotide sequence ID" value="NZ_AP025305.1"/>
</dbReference>
<dbReference type="EMBL" id="JAVDQD010000002">
    <property type="protein sequence ID" value="MDR6238783.1"/>
    <property type="molecule type" value="Genomic_DNA"/>
</dbReference>